<feature type="signal peptide" evidence="6">
    <location>
        <begin position="1"/>
        <end position="25"/>
    </location>
</feature>
<feature type="domain" description="Cytochrome c" evidence="7">
    <location>
        <begin position="32"/>
        <end position="135"/>
    </location>
</feature>
<dbReference type="InterPro" id="IPR009056">
    <property type="entry name" value="Cyt_c-like_dom"/>
</dbReference>
<dbReference type="Gene3D" id="1.10.760.10">
    <property type="entry name" value="Cytochrome c-like domain"/>
    <property type="match status" value="1"/>
</dbReference>
<dbReference type="RefSeq" id="WP_106844960.1">
    <property type="nucleotide sequence ID" value="NZ_CP027792.1"/>
</dbReference>
<feature type="chain" id="PRO_5015139632" evidence="6">
    <location>
        <begin position="26"/>
        <end position="164"/>
    </location>
</feature>
<dbReference type="GO" id="GO:0020037">
    <property type="term" value="F:heme binding"/>
    <property type="evidence" value="ECO:0007669"/>
    <property type="project" value="InterPro"/>
</dbReference>
<dbReference type="GO" id="GO:0046872">
    <property type="term" value="F:metal ion binding"/>
    <property type="evidence" value="ECO:0007669"/>
    <property type="project" value="UniProtKB-KW"/>
</dbReference>
<evidence type="ECO:0000313" key="9">
    <source>
        <dbReference type="Proteomes" id="UP000241829"/>
    </source>
</evidence>
<evidence type="ECO:0000256" key="4">
    <source>
        <dbReference type="PROSITE-ProRule" id="PRU00433"/>
    </source>
</evidence>
<evidence type="ECO:0000259" key="7">
    <source>
        <dbReference type="PROSITE" id="PS51007"/>
    </source>
</evidence>
<dbReference type="AlphaFoldDB" id="A0A2P1NH77"/>
<dbReference type="InterPro" id="IPR036909">
    <property type="entry name" value="Cyt_c-like_dom_sf"/>
</dbReference>
<dbReference type="KEGG" id="melm:C7H73_01080"/>
<keyword evidence="1 4" id="KW-0349">Heme</keyword>
<dbReference type="PROSITE" id="PS51007">
    <property type="entry name" value="CYTC"/>
    <property type="match status" value="1"/>
</dbReference>
<feature type="region of interest" description="Disordered" evidence="5">
    <location>
        <begin position="144"/>
        <end position="164"/>
    </location>
</feature>
<reference evidence="9" key="1">
    <citation type="submission" date="2018-03" db="EMBL/GenBank/DDBJ databases">
        <title>Genome sequencing of Melaminivora sp. strain SC2-7.</title>
        <authorList>
            <person name="Kim S.-J."/>
            <person name="Heo J."/>
            <person name="Ahn J.-H."/>
            <person name="Kwon S.-W."/>
        </authorList>
    </citation>
    <scope>NUCLEOTIDE SEQUENCE [LARGE SCALE GENOMIC DNA]</scope>
    <source>
        <strain evidence="9">SC2-7</strain>
    </source>
</reference>
<dbReference type="SUPFAM" id="SSF46626">
    <property type="entry name" value="Cytochrome c"/>
    <property type="match status" value="1"/>
</dbReference>
<dbReference type="OrthoDB" id="9811281at2"/>
<dbReference type="GO" id="GO:0009055">
    <property type="term" value="F:electron transfer activity"/>
    <property type="evidence" value="ECO:0007669"/>
    <property type="project" value="InterPro"/>
</dbReference>
<gene>
    <name evidence="8" type="ORF">C7H73_01080</name>
</gene>
<name>A0A2P1NH77_9BURK</name>
<evidence type="ECO:0000256" key="5">
    <source>
        <dbReference type="SAM" id="MobiDB-lite"/>
    </source>
</evidence>
<dbReference type="Pfam" id="PF00034">
    <property type="entry name" value="Cytochrom_C"/>
    <property type="match status" value="1"/>
</dbReference>
<evidence type="ECO:0000256" key="3">
    <source>
        <dbReference type="ARBA" id="ARBA00023004"/>
    </source>
</evidence>
<sequence length="164" mass="17488">MKILDAFPRLLLGACALALPLAGLCAPPSKTQQIERGRYLVTIGGCNDCHTPGYGASGGKVPEKEWLTGDTLGYSGPWGTTYATNLRRLVAGMSEQQWLAMAQHQPMRPPMPWPALRAMSARDLAAVYHFIRWLGPRGGDAPPYLPPGTAPRGPAAVFPAPPGS</sequence>
<evidence type="ECO:0000313" key="8">
    <source>
        <dbReference type="EMBL" id="AVP56399.1"/>
    </source>
</evidence>
<keyword evidence="6" id="KW-0732">Signal</keyword>
<evidence type="ECO:0000256" key="6">
    <source>
        <dbReference type="SAM" id="SignalP"/>
    </source>
</evidence>
<dbReference type="Proteomes" id="UP000241829">
    <property type="component" value="Chromosome"/>
</dbReference>
<protein>
    <submittedName>
        <fullName evidence="8">Cytochrome C</fullName>
    </submittedName>
</protein>
<organism evidence="8 9">
    <name type="scientific">Pulveribacter suum</name>
    <dbReference type="NCBI Taxonomy" id="2116657"/>
    <lineage>
        <taxon>Bacteria</taxon>
        <taxon>Pseudomonadati</taxon>
        <taxon>Pseudomonadota</taxon>
        <taxon>Betaproteobacteria</taxon>
        <taxon>Burkholderiales</taxon>
        <taxon>Comamonadaceae</taxon>
        <taxon>Pulveribacter</taxon>
    </lineage>
</organism>
<dbReference type="EMBL" id="CP027792">
    <property type="protein sequence ID" value="AVP56399.1"/>
    <property type="molecule type" value="Genomic_DNA"/>
</dbReference>
<keyword evidence="2 4" id="KW-0479">Metal-binding</keyword>
<proteinExistence type="predicted"/>
<evidence type="ECO:0000256" key="2">
    <source>
        <dbReference type="ARBA" id="ARBA00022723"/>
    </source>
</evidence>
<accession>A0A2P1NH77</accession>
<evidence type="ECO:0000256" key="1">
    <source>
        <dbReference type="ARBA" id="ARBA00022617"/>
    </source>
</evidence>
<keyword evidence="9" id="KW-1185">Reference proteome</keyword>
<keyword evidence="3 4" id="KW-0408">Iron</keyword>